<keyword evidence="3" id="KW-1185">Reference proteome</keyword>
<keyword evidence="1" id="KW-0812">Transmembrane</keyword>
<reference evidence="3" key="1">
    <citation type="submission" date="2017-12" db="EMBL/GenBank/DDBJ databases">
        <authorList>
            <consortium name="DOE Joint Genome Institute"/>
            <person name="Mondo S.J."/>
            <person name="Kjaerbolling I."/>
            <person name="Vesth T.C."/>
            <person name="Frisvad J.C."/>
            <person name="Nybo J.L."/>
            <person name="Theobald S."/>
            <person name="Kuo A."/>
            <person name="Bowyer P."/>
            <person name="Matsuda Y."/>
            <person name="Lyhne E.K."/>
            <person name="Kogle M.E."/>
            <person name="Clum A."/>
            <person name="Lipzen A."/>
            <person name="Salamov A."/>
            <person name="Ngan C.Y."/>
            <person name="Daum C."/>
            <person name="Chiniquy J."/>
            <person name="Barry K."/>
            <person name="LaButti K."/>
            <person name="Haridas S."/>
            <person name="Simmons B.A."/>
            <person name="Magnuson J.K."/>
            <person name="Mortensen U.H."/>
            <person name="Larsen T.O."/>
            <person name="Grigoriev I.V."/>
            <person name="Baker S.E."/>
            <person name="Andersen M.R."/>
            <person name="Nordberg H.P."/>
            <person name="Cantor M.N."/>
            <person name="Hua S.X."/>
        </authorList>
    </citation>
    <scope>NUCLEOTIDE SEQUENCE [LARGE SCALE GENOMIC DNA]</scope>
    <source>
        <strain evidence="3">IBT 19404</strain>
    </source>
</reference>
<keyword evidence="1" id="KW-0472">Membrane</keyword>
<evidence type="ECO:0000256" key="1">
    <source>
        <dbReference type="SAM" id="Phobius"/>
    </source>
</evidence>
<sequence length="150" mass="17580">MNGLCMLYYCGCWWFFSLISLFVACFSGFVLVLFLFLTLFFWLPSLLYCPSGSIFSDLDFEEFMTSHTYIYGLVLFFIFLCFGRSLLRPDCGRFYMLNHLHGNKDGRTGEAGASTAPIDYSLWIEWVEYIHREFLAHCVQSKERGIWQNT</sequence>
<evidence type="ECO:0000313" key="3">
    <source>
        <dbReference type="Proteomes" id="UP000235023"/>
    </source>
</evidence>
<dbReference type="Proteomes" id="UP000235023">
    <property type="component" value="Unassembled WGS sequence"/>
</dbReference>
<gene>
    <name evidence="2" type="ORF">BDW42DRAFT_169284</name>
</gene>
<accession>A0A2J5HVC2</accession>
<evidence type="ECO:0000313" key="2">
    <source>
        <dbReference type="EMBL" id="PLN81346.1"/>
    </source>
</evidence>
<dbReference type="AlphaFoldDB" id="A0A2J5HVC2"/>
<dbReference type="EMBL" id="KZ559538">
    <property type="protein sequence ID" value="PLN81346.1"/>
    <property type="molecule type" value="Genomic_DNA"/>
</dbReference>
<proteinExistence type="predicted"/>
<protein>
    <submittedName>
        <fullName evidence="2">Uncharacterized protein</fullName>
    </submittedName>
</protein>
<keyword evidence="1" id="KW-1133">Transmembrane helix</keyword>
<feature type="transmembrane region" description="Helical" evidence="1">
    <location>
        <begin position="68"/>
        <end position="87"/>
    </location>
</feature>
<feature type="transmembrane region" description="Helical" evidence="1">
    <location>
        <begin position="12"/>
        <end position="43"/>
    </location>
</feature>
<organism evidence="2 3">
    <name type="scientific">Aspergillus taichungensis</name>
    <dbReference type="NCBI Taxonomy" id="482145"/>
    <lineage>
        <taxon>Eukaryota</taxon>
        <taxon>Fungi</taxon>
        <taxon>Dikarya</taxon>
        <taxon>Ascomycota</taxon>
        <taxon>Pezizomycotina</taxon>
        <taxon>Eurotiomycetes</taxon>
        <taxon>Eurotiomycetidae</taxon>
        <taxon>Eurotiales</taxon>
        <taxon>Aspergillaceae</taxon>
        <taxon>Aspergillus</taxon>
        <taxon>Aspergillus subgen. Circumdati</taxon>
    </lineage>
</organism>
<name>A0A2J5HVC2_9EURO</name>